<keyword evidence="3" id="KW-1185">Reference proteome</keyword>
<gene>
    <name evidence="2" type="primary">Cnig_chr_II.g7558</name>
    <name evidence="2" type="ORF">B9Z55_007558</name>
</gene>
<evidence type="ECO:0000313" key="2">
    <source>
        <dbReference type="EMBL" id="PIC48662.1"/>
    </source>
</evidence>
<keyword evidence="1" id="KW-0472">Membrane</keyword>
<dbReference type="AlphaFoldDB" id="A0A2G5VA82"/>
<comment type="caution">
    <text evidence="2">The sequence shown here is derived from an EMBL/GenBank/DDBJ whole genome shotgun (WGS) entry which is preliminary data.</text>
</comment>
<name>A0A2G5VA82_9PELO</name>
<feature type="transmembrane region" description="Helical" evidence="1">
    <location>
        <begin position="20"/>
        <end position="41"/>
    </location>
</feature>
<keyword evidence="1" id="KW-1133">Transmembrane helix</keyword>
<proteinExistence type="predicted"/>
<organism evidence="2 3">
    <name type="scientific">Caenorhabditis nigoni</name>
    <dbReference type="NCBI Taxonomy" id="1611254"/>
    <lineage>
        <taxon>Eukaryota</taxon>
        <taxon>Metazoa</taxon>
        <taxon>Ecdysozoa</taxon>
        <taxon>Nematoda</taxon>
        <taxon>Chromadorea</taxon>
        <taxon>Rhabditida</taxon>
        <taxon>Rhabditina</taxon>
        <taxon>Rhabditomorpha</taxon>
        <taxon>Rhabditoidea</taxon>
        <taxon>Rhabditidae</taxon>
        <taxon>Peloderinae</taxon>
        <taxon>Caenorhabditis</taxon>
    </lineage>
</organism>
<keyword evidence="1" id="KW-0812">Transmembrane</keyword>
<evidence type="ECO:0000256" key="1">
    <source>
        <dbReference type="SAM" id="Phobius"/>
    </source>
</evidence>
<dbReference type="Proteomes" id="UP000230233">
    <property type="component" value="Chromosome II"/>
</dbReference>
<evidence type="ECO:0000313" key="3">
    <source>
        <dbReference type="Proteomes" id="UP000230233"/>
    </source>
</evidence>
<protein>
    <submittedName>
        <fullName evidence="2">Uncharacterized protein</fullName>
    </submittedName>
</protein>
<sequence length="103" mass="11557">MVPDYQCSANRELPKMPGKYSCLILIFVIILVICILTYMAVRQEIKDADVSEVQAQPSTTSCRMNPCSKSSKNFKDTAVQTDDSNAEIRKIEKREEAVINPSV</sequence>
<accession>A0A2G5VA82</accession>
<reference evidence="3" key="1">
    <citation type="submission" date="2017-10" db="EMBL/GenBank/DDBJ databases">
        <title>Rapid genome shrinkage in a self-fertile nematode reveals novel sperm competition proteins.</title>
        <authorList>
            <person name="Yin D."/>
            <person name="Schwarz E.M."/>
            <person name="Thomas C.G."/>
            <person name="Felde R.L."/>
            <person name="Korf I.F."/>
            <person name="Cutter A.D."/>
            <person name="Schartner C.M."/>
            <person name="Ralston E.J."/>
            <person name="Meyer B.J."/>
            <person name="Haag E.S."/>
        </authorList>
    </citation>
    <scope>NUCLEOTIDE SEQUENCE [LARGE SCALE GENOMIC DNA]</scope>
    <source>
        <strain evidence="3">JU1422</strain>
    </source>
</reference>
<dbReference type="EMBL" id="PDUG01000002">
    <property type="protein sequence ID" value="PIC48662.1"/>
    <property type="molecule type" value="Genomic_DNA"/>
</dbReference>